<accession>A0A5B8CIV3</accession>
<dbReference type="EMBL" id="CP041016">
    <property type="protein sequence ID" value="QDC38007.1"/>
    <property type="molecule type" value="Genomic_DNA"/>
</dbReference>
<name>A0A5B8CIV3_SPHSA</name>
<evidence type="ECO:0000259" key="1">
    <source>
        <dbReference type="PROSITE" id="PS51186"/>
    </source>
</evidence>
<protein>
    <submittedName>
        <fullName evidence="2">GNAT family N-acetyltransferase</fullName>
    </submittedName>
</protein>
<keyword evidence="2" id="KW-0808">Transferase</keyword>
<dbReference type="AlphaFoldDB" id="A0A5B8CIV3"/>
<evidence type="ECO:0000313" key="3">
    <source>
        <dbReference type="Proteomes" id="UP000311469"/>
    </source>
</evidence>
<reference evidence="2 3" key="1">
    <citation type="submission" date="2019-06" db="EMBL/GenBank/DDBJ databases">
        <title>Genome organization and adaptive potential of archetypical organophosphate degarding Sphingobium fuliginis ATCC 27551.</title>
        <authorList>
            <person name="Sarwar A."/>
            <person name="Parthasarathy S."/>
            <person name="Singh C."/>
            <person name="Siddavattam D."/>
        </authorList>
    </citation>
    <scope>NUCLEOTIDE SEQUENCE [LARGE SCALE GENOMIC DNA]</scope>
    <source>
        <strain evidence="2 3">ATCC 27551</strain>
    </source>
</reference>
<organism evidence="2 3">
    <name type="scientific">Sphingobium fuliginis ATCC 27551</name>
    <dbReference type="NCBI Taxonomy" id="1208342"/>
    <lineage>
        <taxon>Bacteria</taxon>
        <taxon>Pseudomonadati</taxon>
        <taxon>Pseudomonadota</taxon>
        <taxon>Alphaproteobacteria</taxon>
        <taxon>Sphingomonadales</taxon>
        <taxon>Sphingomonadaceae</taxon>
        <taxon>Sphingobium</taxon>
    </lineage>
</organism>
<evidence type="ECO:0000313" key="2">
    <source>
        <dbReference type="EMBL" id="QDC38007.1"/>
    </source>
</evidence>
<dbReference type="KEGG" id="sufl:FIL70_12985"/>
<dbReference type="Gene3D" id="3.40.630.30">
    <property type="match status" value="1"/>
</dbReference>
<dbReference type="Proteomes" id="UP000311469">
    <property type="component" value="Chromosome cSF1"/>
</dbReference>
<dbReference type="Pfam" id="PF00583">
    <property type="entry name" value="Acetyltransf_1"/>
    <property type="match status" value="1"/>
</dbReference>
<dbReference type="InterPro" id="IPR016181">
    <property type="entry name" value="Acyl_CoA_acyltransferase"/>
</dbReference>
<dbReference type="InterPro" id="IPR000182">
    <property type="entry name" value="GNAT_dom"/>
</dbReference>
<feature type="domain" description="N-acetyltransferase" evidence="1">
    <location>
        <begin position="14"/>
        <end position="177"/>
    </location>
</feature>
<sequence>MTGAALLAALDALADLRITVFRAFPYLYDGSGEAGRAYERDYLTAYANSPGALIAGAFAGDRLVGAATAAPMADHAAEFAAPFRACGMDIGQIYYFGESVLLPEWRGRGIGHAFFDRREAKARELGFAMASFCAVIRPPDHPARPAGYAPLDPFWRARGYAPVEGLIGHFDWKDLGDDAESRHPMQFWVKRLIA</sequence>
<dbReference type="GO" id="GO:0016747">
    <property type="term" value="F:acyltransferase activity, transferring groups other than amino-acyl groups"/>
    <property type="evidence" value="ECO:0007669"/>
    <property type="project" value="InterPro"/>
</dbReference>
<proteinExistence type="predicted"/>
<gene>
    <name evidence="2" type="ORF">FIL70_12985</name>
</gene>
<dbReference type="PROSITE" id="PS51186">
    <property type="entry name" value="GNAT"/>
    <property type="match status" value="1"/>
</dbReference>
<dbReference type="SUPFAM" id="SSF55729">
    <property type="entry name" value="Acyl-CoA N-acyltransferases (Nat)"/>
    <property type="match status" value="1"/>
</dbReference>
<dbReference type="RefSeq" id="WP_083198987.1">
    <property type="nucleotide sequence ID" value="NZ_CP041016.1"/>
</dbReference>
<dbReference type="CDD" id="cd04301">
    <property type="entry name" value="NAT_SF"/>
    <property type="match status" value="1"/>
</dbReference>